<dbReference type="PANTHER" id="PTHR47870">
    <property type="entry name" value="CYTOCHROME C-TYPE BIOGENESIS PROTEIN CCMH"/>
    <property type="match status" value="1"/>
</dbReference>
<evidence type="ECO:0000259" key="7">
    <source>
        <dbReference type="Pfam" id="PF03918"/>
    </source>
</evidence>
<protein>
    <recommendedName>
        <fullName evidence="6">Cytochrome c-type biogenesis protein</fullName>
    </recommendedName>
</protein>
<dbReference type="GO" id="GO:0046872">
    <property type="term" value="F:metal ion binding"/>
    <property type="evidence" value="ECO:0007669"/>
    <property type="project" value="UniProtKB-KW"/>
</dbReference>
<accession>A0A9X7Z4V4</accession>
<dbReference type="GO" id="GO:0005886">
    <property type="term" value="C:plasma membrane"/>
    <property type="evidence" value="ECO:0007669"/>
    <property type="project" value="TreeGrafter"/>
</dbReference>
<dbReference type="Pfam" id="PF03918">
    <property type="entry name" value="CcmH"/>
    <property type="match status" value="1"/>
</dbReference>
<dbReference type="RefSeq" id="WP_206655694.1">
    <property type="nucleotide sequence ID" value="NZ_CP071182.1"/>
</dbReference>
<dbReference type="AlphaFoldDB" id="A0A9X7Z4V4"/>
<keyword evidence="3 6" id="KW-0479">Metal-binding</keyword>
<sequence length="170" mass="18624">MSNQILKSAKGPLWIAVIVAIVVLAAGFGIREVGQLQYNRLSVPQKVEVICSDLRAPGDPSTVSESSLGLAYEIRQQVTADVQNGMTKSQVLDAMVAQYGDSVLAVPRFHGFGIMTWFAPLIVVFIVMWGIFTFIRQSAAARDALQTDPQVPDSDRVQSPNLKSRLDEYL</sequence>
<keyword evidence="6" id="KW-1133">Transmembrane helix</keyword>
<reference evidence="8 9" key="1">
    <citation type="submission" date="2021-02" db="EMBL/GenBank/DDBJ databases">
        <title>Alicyclobacillus curvatus sp. nov. and Alicyclobacillus mengziensis sp. nov., two acidophilic bacteria isolated from acid mine drainage.</title>
        <authorList>
            <person name="Huang Y."/>
        </authorList>
    </citation>
    <scope>NUCLEOTIDE SEQUENCE [LARGE SCALE GENOMIC DNA]</scope>
    <source>
        <strain evidence="8 9">S30H14</strain>
    </source>
</reference>
<proteinExistence type="inferred from homology"/>
<evidence type="ECO:0000256" key="3">
    <source>
        <dbReference type="ARBA" id="ARBA00022723"/>
    </source>
</evidence>
<dbReference type="InterPro" id="IPR038297">
    <property type="entry name" value="CcmH/CycL/NrfF/Ccl2_sf"/>
</dbReference>
<evidence type="ECO:0000256" key="2">
    <source>
        <dbReference type="ARBA" id="ARBA00022617"/>
    </source>
</evidence>
<feature type="domain" description="CcmH/CycL/Ccl2/NrfF N-terminal" evidence="7">
    <location>
        <begin position="36"/>
        <end position="144"/>
    </location>
</feature>
<feature type="transmembrane region" description="Helical" evidence="6">
    <location>
        <begin position="114"/>
        <end position="135"/>
    </location>
</feature>
<evidence type="ECO:0000256" key="6">
    <source>
        <dbReference type="RuleBase" id="RU364112"/>
    </source>
</evidence>
<evidence type="ECO:0000256" key="1">
    <source>
        <dbReference type="ARBA" id="ARBA00010342"/>
    </source>
</evidence>
<keyword evidence="9" id="KW-1185">Reference proteome</keyword>
<evidence type="ECO:0000313" key="8">
    <source>
        <dbReference type="EMBL" id="QSO46324.1"/>
    </source>
</evidence>
<comment type="similarity">
    <text evidence="1 6">Belongs to the CcmH/CycL/Ccl2/NrfF family.</text>
</comment>
<dbReference type="PANTHER" id="PTHR47870:SF4">
    <property type="entry name" value="CYTOCHROME C-TYPE BIOGENESIS PROTEIN CYCH"/>
    <property type="match status" value="1"/>
</dbReference>
<dbReference type="Gene3D" id="1.10.8.640">
    <property type="entry name" value="Cytochrome C biogenesis protein"/>
    <property type="match status" value="1"/>
</dbReference>
<dbReference type="KEGG" id="afx:JZ786_17745"/>
<dbReference type="Proteomes" id="UP000663505">
    <property type="component" value="Chromosome"/>
</dbReference>
<dbReference type="EMBL" id="CP071182">
    <property type="protein sequence ID" value="QSO46324.1"/>
    <property type="molecule type" value="Genomic_DNA"/>
</dbReference>
<keyword evidence="6" id="KW-0812">Transmembrane</keyword>
<comment type="function">
    <text evidence="6">Possible subunit of a heme lyase.</text>
</comment>
<evidence type="ECO:0000313" key="9">
    <source>
        <dbReference type="Proteomes" id="UP000663505"/>
    </source>
</evidence>
<keyword evidence="2 6" id="KW-0349">Heme</keyword>
<evidence type="ECO:0000256" key="4">
    <source>
        <dbReference type="ARBA" id="ARBA00022729"/>
    </source>
</evidence>
<keyword evidence="6" id="KW-0472">Membrane</keyword>
<organism evidence="8 9">
    <name type="scientific">Alicyclobacillus mengziensis</name>
    <dbReference type="NCBI Taxonomy" id="2931921"/>
    <lineage>
        <taxon>Bacteria</taxon>
        <taxon>Bacillati</taxon>
        <taxon>Bacillota</taxon>
        <taxon>Bacilli</taxon>
        <taxon>Bacillales</taxon>
        <taxon>Alicyclobacillaceae</taxon>
        <taxon>Alicyclobacillus</taxon>
    </lineage>
</organism>
<evidence type="ECO:0000256" key="5">
    <source>
        <dbReference type="ARBA" id="ARBA00023004"/>
    </source>
</evidence>
<dbReference type="InterPro" id="IPR051263">
    <property type="entry name" value="C-type_cytochrome_biogenesis"/>
</dbReference>
<keyword evidence="5 6" id="KW-0408">Iron</keyword>
<dbReference type="InterPro" id="IPR005616">
    <property type="entry name" value="CcmH/CycL/Ccl2/NrfF_N"/>
</dbReference>
<dbReference type="CDD" id="cd16378">
    <property type="entry name" value="CcmH_N"/>
    <property type="match status" value="1"/>
</dbReference>
<gene>
    <name evidence="8" type="ORF">JZ786_17745</name>
</gene>
<feature type="transmembrane region" description="Helical" evidence="6">
    <location>
        <begin position="12"/>
        <end position="30"/>
    </location>
</feature>
<name>A0A9X7Z4V4_9BACL</name>
<keyword evidence="4 6" id="KW-0732">Signal</keyword>